<feature type="compositionally biased region" description="Polar residues" evidence="1">
    <location>
        <begin position="803"/>
        <end position="814"/>
    </location>
</feature>
<reference evidence="3" key="1">
    <citation type="journal article" date="2021" name="Cell">
        <title>Tracing the genetic footprints of vertebrate landing in non-teleost ray-finned fishes.</title>
        <authorList>
            <person name="Bi X."/>
            <person name="Wang K."/>
            <person name="Yang L."/>
            <person name="Pan H."/>
            <person name="Jiang H."/>
            <person name="Wei Q."/>
            <person name="Fang M."/>
            <person name="Yu H."/>
            <person name="Zhu C."/>
            <person name="Cai Y."/>
            <person name="He Y."/>
            <person name="Gan X."/>
            <person name="Zeng H."/>
            <person name="Yu D."/>
            <person name="Zhu Y."/>
            <person name="Jiang H."/>
            <person name="Qiu Q."/>
            <person name="Yang H."/>
            <person name="Zhang Y.E."/>
            <person name="Wang W."/>
            <person name="Zhu M."/>
            <person name="He S."/>
            <person name="Zhang G."/>
        </authorList>
    </citation>
    <scope>NUCLEOTIDE SEQUENCE</scope>
    <source>
        <strain evidence="3">Bchr_001</strain>
    </source>
</reference>
<dbReference type="InterPro" id="IPR031943">
    <property type="entry name" value="CARMIL_C"/>
</dbReference>
<feature type="region of interest" description="Disordered" evidence="1">
    <location>
        <begin position="1063"/>
        <end position="1310"/>
    </location>
</feature>
<dbReference type="PANTHER" id="PTHR24112:SF32">
    <property type="entry name" value="CAPPING PROTEIN, ARP2_3 AND MYOSIN-I LINKER PROTEIN 2"/>
    <property type="match status" value="1"/>
</dbReference>
<dbReference type="Gene3D" id="3.80.10.10">
    <property type="entry name" value="Ribonuclease Inhibitor"/>
    <property type="match status" value="1"/>
</dbReference>
<dbReference type="EMBL" id="JAAWVN010025499">
    <property type="protein sequence ID" value="MBN3294217.1"/>
    <property type="molecule type" value="Genomic_DNA"/>
</dbReference>
<feature type="compositionally biased region" description="Low complexity" evidence="1">
    <location>
        <begin position="931"/>
        <end position="941"/>
    </location>
</feature>
<dbReference type="Pfam" id="PF13516">
    <property type="entry name" value="LRR_6"/>
    <property type="match status" value="1"/>
</dbReference>
<feature type="region of interest" description="Disordered" evidence="1">
    <location>
        <begin position="832"/>
        <end position="865"/>
    </location>
</feature>
<evidence type="ECO:0000259" key="2">
    <source>
        <dbReference type="Pfam" id="PF16000"/>
    </source>
</evidence>
<accession>A0ABS2Z7X4</accession>
<dbReference type="InterPro" id="IPR001611">
    <property type="entry name" value="Leu-rich_rpt"/>
</dbReference>
<feature type="compositionally biased region" description="Basic residues" evidence="1">
    <location>
        <begin position="832"/>
        <end position="844"/>
    </location>
</feature>
<organism evidence="3 4">
    <name type="scientific">Polypterus senegalus</name>
    <name type="common">Senegal bichir</name>
    <dbReference type="NCBI Taxonomy" id="55291"/>
    <lineage>
        <taxon>Eukaryota</taxon>
        <taxon>Metazoa</taxon>
        <taxon>Chordata</taxon>
        <taxon>Craniata</taxon>
        <taxon>Vertebrata</taxon>
        <taxon>Euteleostomi</taxon>
        <taxon>Actinopterygii</taxon>
        <taxon>Polypteriformes</taxon>
        <taxon>Polypteridae</taxon>
        <taxon>Polypterus</taxon>
    </lineage>
</organism>
<feature type="region of interest" description="Disordered" evidence="1">
    <location>
        <begin position="919"/>
        <end position="1045"/>
    </location>
</feature>
<keyword evidence="4" id="KW-1185">Reference proteome</keyword>
<proteinExistence type="predicted"/>
<feature type="compositionally biased region" description="Basic and acidic residues" evidence="1">
    <location>
        <begin position="1238"/>
        <end position="1268"/>
    </location>
</feature>
<dbReference type="InterPro" id="IPR032675">
    <property type="entry name" value="LRR_dom_sf"/>
</dbReference>
<evidence type="ECO:0000313" key="4">
    <source>
        <dbReference type="Proteomes" id="UP001166052"/>
    </source>
</evidence>
<dbReference type="SUPFAM" id="SSF52047">
    <property type="entry name" value="RNI-like"/>
    <property type="match status" value="1"/>
</dbReference>
<feature type="non-terminal residue" evidence="3">
    <location>
        <position position="1"/>
    </location>
</feature>
<feature type="compositionally biased region" description="Basic and acidic residues" evidence="1">
    <location>
        <begin position="1066"/>
        <end position="1082"/>
    </location>
</feature>
<feature type="non-terminal residue" evidence="3">
    <location>
        <position position="1310"/>
    </location>
</feature>
<feature type="region of interest" description="Disordered" evidence="1">
    <location>
        <begin position="754"/>
        <end position="818"/>
    </location>
</feature>
<dbReference type="SMART" id="SM00368">
    <property type="entry name" value="LRR_RI"/>
    <property type="match status" value="4"/>
</dbReference>
<dbReference type="PANTHER" id="PTHR24112">
    <property type="entry name" value="LEUCINE-RICH REPEAT, ISOFORM F-RELATED"/>
    <property type="match status" value="1"/>
</dbReference>
<feature type="compositionally biased region" description="Polar residues" evidence="1">
    <location>
        <begin position="1282"/>
        <end position="1293"/>
    </location>
</feature>
<sequence>MQERLKSIACSAEGALDTNQGPCGGFSETYAALCDYNEFSCREEIQWDVDNIYHSQENREFNLLDFSHMESRDVALAVAALSFNQWFTKIYCKDFKLSSEVLEQVLYMINRSPKLEEVSLENCGLKMDFALKMAQALREHTCSALHMVTLAGNQIEDRGAATLCQEFENLTSGLAHISFSRCNLSPKGLNALGQALTTNKSFSNSLRYLDLSGNPGLLSTEEANLFVALSVGCCSKLSYLNVSKNIYSHKKARDIPESLKDFFCGCKELKFMGFSGTKIPSEALRILLQSLASNRYLSDLELDLSYCELRSPGAQVIQDHIFEANAIGSLDLSDNGFDSDMVTLVLSIGRSQSIRHLSLGKNFGMKSKALADVLHRIVQLIQEEECPLESLSVAESRLKTGTNVLITALGSNNSLTKIDISGNYMGDMGAKMLAKALQVNTTLGTVIWDRNNTTAAGFLDVAHALERNYSLKCMPIPINDVSQAYRNNPEKTEEAVQKMQAWLQRNNQRQTAVSERAFRLQQGIMTSTSEQLVKRMCAKLEDKVKPLQSFSVKEVQEDILLAEEVLCNARASMTLLPSLYEMGRLTPSAGIVHCRLKKLIDEISQAVRSEMQVLVQTMLDTAEKACPKIMHRTKVRERLATYVSKKIVQSEKFVKEAIFQQLGEDVTNKLSELKLSTTVTIAESIIDEMLQDLSASQNKLAQHLLDQTQIVTTRTGEESLLKRNKALFELAETEFPMDEYVPVIRRQTLHTRSIRPTPVIQNQGELDADSQQEDTKGSGGSDQLSVSRPLTKSRPASSEDAALSNSLPPSSEPASPQRLMDLPIEGQRLQHYTRARPRPNRRNKQPPSKPNVQATSCENEENEKYGKVDEGVDDFFAKKLIPEDPLKFLQPVKVQEPVCSTPPSGTRTIKKKFGDFFAFKKPRSSRGQKGEGAPESSPSGGLRLKKTSIADLIRPLREAARAAEKAEERQLPIRVDREKNKTLESDREKSKTPDAERKLKPSRRSLREGKSQSLILLTGVDEEESLAASHGKKLSEKGSAEGPQTFEQKVHIMLHRIGVTKVLSSDTKKNQNKDGELRKADSEGTIVDSKPQPPPQFMTPRTMSTSSDMRRPFRAGHVTEPLRGTDRSCQERTSPVVPKAPVKPPVSEIQEHSLEVSPATRMPKTLQEQSPVDSCLTEEGGSLSKCKKESLTPTPSPRRMTGVTEKEKSERAMPVASEDNLPIPRPRVKQAQNRRATSVHEEQLRDQESQLEPKGDNKSEVSIKRCSPEDQTASGEVLQTAAKAQQVPQTAQRSLRDQRTDPPVSLKNMN</sequence>
<feature type="compositionally biased region" description="Basic and acidic residues" evidence="1">
    <location>
        <begin position="954"/>
        <end position="1010"/>
    </location>
</feature>
<protein>
    <submittedName>
        <fullName evidence="3">CARL3 protein</fullName>
    </submittedName>
</protein>
<comment type="caution">
    <text evidence="3">The sequence shown here is derived from an EMBL/GenBank/DDBJ whole genome shotgun (WGS) entry which is preliminary data.</text>
</comment>
<feature type="domain" description="CARMIL C-terminal" evidence="2">
    <location>
        <begin position="622"/>
        <end position="926"/>
    </location>
</feature>
<feature type="compositionally biased region" description="Polar residues" evidence="1">
    <location>
        <begin position="781"/>
        <end position="796"/>
    </location>
</feature>
<gene>
    <name evidence="3" type="primary">Carmil3</name>
    <name evidence="3" type="ORF">GTO92_0014218</name>
</gene>
<dbReference type="InterPro" id="IPR051279">
    <property type="entry name" value="PP1-Reg/Actin-Interact_Protein"/>
</dbReference>
<evidence type="ECO:0000313" key="3">
    <source>
        <dbReference type="EMBL" id="MBN3294217.1"/>
    </source>
</evidence>
<name>A0ABS2Z7X4_POLSE</name>
<dbReference type="Proteomes" id="UP001166052">
    <property type="component" value="Unassembled WGS sequence"/>
</dbReference>
<evidence type="ECO:0000256" key="1">
    <source>
        <dbReference type="SAM" id="MobiDB-lite"/>
    </source>
</evidence>
<dbReference type="Pfam" id="PF16000">
    <property type="entry name" value="CARMIL_C"/>
    <property type="match status" value="1"/>
</dbReference>